<feature type="domain" description="SusD-like N-terminal" evidence="7">
    <location>
        <begin position="23"/>
        <end position="230"/>
    </location>
</feature>
<dbReference type="Pfam" id="PF07980">
    <property type="entry name" value="SusD_RagB"/>
    <property type="match status" value="1"/>
</dbReference>
<evidence type="ECO:0000259" key="7">
    <source>
        <dbReference type="Pfam" id="PF14322"/>
    </source>
</evidence>
<evidence type="ECO:0000256" key="5">
    <source>
        <dbReference type="ARBA" id="ARBA00023237"/>
    </source>
</evidence>
<comment type="similarity">
    <text evidence="2">Belongs to the SusD family.</text>
</comment>
<dbReference type="AlphaFoldDB" id="A0A521C805"/>
<reference evidence="8 9" key="1">
    <citation type="submission" date="2017-05" db="EMBL/GenBank/DDBJ databases">
        <authorList>
            <person name="Varghese N."/>
            <person name="Submissions S."/>
        </authorList>
    </citation>
    <scope>NUCLEOTIDE SEQUENCE [LARGE SCALE GENOMIC DNA]</scope>
    <source>
        <strain evidence="8 9">DSM 19036</strain>
    </source>
</reference>
<evidence type="ECO:0000256" key="4">
    <source>
        <dbReference type="ARBA" id="ARBA00023136"/>
    </source>
</evidence>
<dbReference type="GO" id="GO:0009279">
    <property type="term" value="C:cell outer membrane"/>
    <property type="evidence" value="ECO:0007669"/>
    <property type="project" value="UniProtKB-SubCell"/>
</dbReference>
<evidence type="ECO:0000313" key="9">
    <source>
        <dbReference type="Proteomes" id="UP000320300"/>
    </source>
</evidence>
<dbReference type="SUPFAM" id="SSF48452">
    <property type="entry name" value="TPR-like"/>
    <property type="match status" value="1"/>
</dbReference>
<evidence type="ECO:0000259" key="6">
    <source>
        <dbReference type="Pfam" id="PF07980"/>
    </source>
</evidence>
<dbReference type="InterPro" id="IPR011990">
    <property type="entry name" value="TPR-like_helical_dom_sf"/>
</dbReference>
<dbReference type="Gene3D" id="1.25.40.390">
    <property type="match status" value="1"/>
</dbReference>
<gene>
    <name evidence="8" type="ORF">SAMN06265348_103303</name>
</gene>
<evidence type="ECO:0000256" key="1">
    <source>
        <dbReference type="ARBA" id="ARBA00004442"/>
    </source>
</evidence>
<dbReference type="Proteomes" id="UP000320300">
    <property type="component" value="Unassembled WGS sequence"/>
</dbReference>
<dbReference type="RefSeq" id="WP_185960411.1">
    <property type="nucleotide sequence ID" value="NZ_CBCSJO010000004.1"/>
</dbReference>
<feature type="domain" description="RagB/SusD" evidence="6">
    <location>
        <begin position="346"/>
        <end position="458"/>
    </location>
</feature>
<dbReference type="InterPro" id="IPR012944">
    <property type="entry name" value="SusD_RagB_dom"/>
</dbReference>
<evidence type="ECO:0000313" key="8">
    <source>
        <dbReference type="EMBL" id="SMO55617.1"/>
    </source>
</evidence>
<comment type="subcellular location">
    <subcellularLocation>
        <location evidence="1">Cell outer membrane</location>
    </subcellularLocation>
</comment>
<sequence>MNDKHIYITLMLLLLAVCSCKKDFLEAKPSSGILTPNTLSELEGLLENTDVMNKCTPALSQMASDDYIFTNYENWSAANTATERNSYIWAKDIHGGANVVSDWASGYKGIFYCNNVLEILPRIAITPSNTLQYNTIKGWALFMRAYVLYDLVRNFCPAYDAGTASSDMGVPVPLEARVDKIVMRSSVKDTYGQILNDLMLSSRFLDTRTPVNNNRPCRAAAWALFSRIYLSMREYGKAELYADSTLALNSKLIDYNTVSKTATSPFSINNEETIFSTGAIFQDYVITIPSSGNTAVTVNPELISLYDQNDLRITAFFRLNAATGNLYVRRGYFFQSTPFTGLATDEMYLIKAECLARRNNAEEALSWLNALLKNRFAPENFKPVAGVAQDALLQRILTERRKELVWRTLRWTDLKRLNKEGANITLKRVMNGATYTLPPNDPRYVFPIPDDEVALSGIQQNIR</sequence>
<evidence type="ECO:0000256" key="3">
    <source>
        <dbReference type="ARBA" id="ARBA00022729"/>
    </source>
</evidence>
<proteinExistence type="inferred from homology"/>
<protein>
    <submittedName>
        <fullName evidence="8">SusD family protein</fullName>
    </submittedName>
</protein>
<evidence type="ECO:0000256" key="2">
    <source>
        <dbReference type="ARBA" id="ARBA00006275"/>
    </source>
</evidence>
<keyword evidence="3" id="KW-0732">Signal</keyword>
<dbReference type="EMBL" id="FXTN01000003">
    <property type="protein sequence ID" value="SMO55617.1"/>
    <property type="molecule type" value="Genomic_DNA"/>
</dbReference>
<keyword evidence="5" id="KW-0998">Cell outer membrane</keyword>
<dbReference type="Pfam" id="PF14322">
    <property type="entry name" value="SusD-like_3"/>
    <property type="match status" value="1"/>
</dbReference>
<dbReference type="InterPro" id="IPR033985">
    <property type="entry name" value="SusD-like_N"/>
</dbReference>
<dbReference type="PROSITE" id="PS51257">
    <property type="entry name" value="PROKAR_LIPOPROTEIN"/>
    <property type="match status" value="1"/>
</dbReference>
<accession>A0A521C805</accession>
<organism evidence="8 9">
    <name type="scientific">Pedobacter westerhofensis</name>
    <dbReference type="NCBI Taxonomy" id="425512"/>
    <lineage>
        <taxon>Bacteria</taxon>
        <taxon>Pseudomonadati</taxon>
        <taxon>Bacteroidota</taxon>
        <taxon>Sphingobacteriia</taxon>
        <taxon>Sphingobacteriales</taxon>
        <taxon>Sphingobacteriaceae</taxon>
        <taxon>Pedobacter</taxon>
    </lineage>
</organism>
<keyword evidence="4" id="KW-0472">Membrane</keyword>
<name>A0A521C805_9SPHI</name>
<keyword evidence="9" id="KW-1185">Reference proteome</keyword>